<evidence type="ECO:0000256" key="1">
    <source>
        <dbReference type="SAM" id="SignalP"/>
    </source>
</evidence>
<name>A0A059FI30_9PROT</name>
<accession>A0A059FI30</accession>
<comment type="caution">
    <text evidence="2">The sequence shown here is derived from an EMBL/GenBank/DDBJ whole genome shotgun (WGS) entry which is preliminary data.</text>
</comment>
<dbReference type="EMBL" id="ARYJ01000002">
    <property type="protein sequence ID" value="KCZ90186.1"/>
    <property type="molecule type" value="Genomic_DNA"/>
</dbReference>
<gene>
    <name evidence="2" type="ORF">HJA_03126</name>
</gene>
<evidence type="ECO:0000313" key="3">
    <source>
        <dbReference type="Proteomes" id="UP000024816"/>
    </source>
</evidence>
<dbReference type="InterPro" id="IPR011990">
    <property type="entry name" value="TPR-like_helical_dom_sf"/>
</dbReference>
<sequence length="213" mass="22849">MRSYRSFLAALMLVAAAACASAPEPAIPFADRIAAAKAAGNPYQEDAALTQLLADPQLKPEQRAEALYQRASLRRLAGDNRRGAVADFEAMLALAPDHPRAGQAEIELDLARSDLEALEPRLNYMLTLPQWFDVSWALGERDVPARRYHRAGLSPNEEQTQKLKDAGYICGAEGEGGPVQGAGESRAWLEGLTWCSPLPQPVEIGAGAADPGS</sequence>
<evidence type="ECO:0000313" key="2">
    <source>
        <dbReference type="EMBL" id="KCZ90186.1"/>
    </source>
</evidence>
<dbReference type="PROSITE" id="PS51318">
    <property type="entry name" value="TAT"/>
    <property type="match status" value="1"/>
</dbReference>
<dbReference type="InterPro" id="IPR006311">
    <property type="entry name" value="TAT_signal"/>
</dbReference>
<proteinExistence type="predicted"/>
<organism evidence="2 3">
    <name type="scientific">Hyphomonas jannaschiana VP2</name>
    <dbReference type="NCBI Taxonomy" id="1280952"/>
    <lineage>
        <taxon>Bacteria</taxon>
        <taxon>Pseudomonadati</taxon>
        <taxon>Pseudomonadota</taxon>
        <taxon>Alphaproteobacteria</taxon>
        <taxon>Hyphomonadales</taxon>
        <taxon>Hyphomonadaceae</taxon>
        <taxon>Hyphomonas</taxon>
    </lineage>
</organism>
<keyword evidence="3" id="KW-1185">Reference proteome</keyword>
<dbReference type="OrthoDB" id="7618876at2"/>
<dbReference type="PATRIC" id="fig|1280952.3.peg.627"/>
<dbReference type="STRING" id="1280952.HJA_03126"/>
<feature type="chain" id="PRO_5001578115" evidence="1">
    <location>
        <begin position="21"/>
        <end position="213"/>
    </location>
</feature>
<dbReference type="Proteomes" id="UP000024816">
    <property type="component" value="Unassembled WGS sequence"/>
</dbReference>
<reference evidence="2 3" key="1">
    <citation type="journal article" date="2014" name="Antonie Van Leeuwenhoek">
        <title>Hyphomonas beringensis sp. nov. and Hyphomonas chukchiensis sp. nov., isolated from surface seawater of the Bering Sea and Chukchi Sea.</title>
        <authorList>
            <person name="Li C."/>
            <person name="Lai Q."/>
            <person name="Li G."/>
            <person name="Dong C."/>
            <person name="Wang J."/>
            <person name="Liao Y."/>
            <person name="Shao Z."/>
        </authorList>
    </citation>
    <scope>NUCLEOTIDE SEQUENCE [LARGE SCALE GENOMIC DNA]</scope>
    <source>
        <strain evidence="2 3">VP2</strain>
    </source>
</reference>
<dbReference type="eggNOG" id="ENOG5032GU3">
    <property type="taxonomic scope" value="Bacteria"/>
</dbReference>
<feature type="signal peptide" evidence="1">
    <location>
        <begin position="1"/>
        <end position="20"/>
    </location>
</feature>
<protein>
    <submittedName>
        <fullName evidence="2">Putative lipoprotein</fullName>
    </submittedName>
</protein>
<keyword evidence="2" id="KW-0449">Lipoprotein</keyword>
<dbReference type="AlphaFoldDB" id="A0A059FI30"/>
<keyword evidence="1" id="KW-0732">Signal</keyword>
<dbReference type="RefSeq" id="WP_035578178.1">
    <property type="nucleotide sequence ID" value="NZ_ARYJ01000002.1"/>
</dbReference>
<dbReference type="PROSITE" id="PS51257">
    <property type="entry name" value="PROKAR_LIPOPROTEIN"/>
    <property type="match status" value="1"/>
</dbReference>
<dbReference type="Gene3D" id="1.25.40.10">
    <property type="entry name" value="Tetratricopeptide repeat domain"/>
    <property type="match status" value="1"/>
</dbReference>